<feature type="transmembrane region" description="Helical" evidence="1">
    <location>
        <begin position="65"/>
        <end position="84"/>
    </location>
</feature>
<name>A0A6G8IJ29_9BURK</name>
<dbReference type="SMART" id="SM00014">
    <property type="entry name" value="acidPPc"/>
    <property type="match status" value="1"/>
</dbReference>
<dbReference type="InterPro" id="IPR000326">
    <property type="entry name" value="PAP2/HPO"/>
</dbReference>
<evidence type="ECO:0000313" key="4">
    <source>
        <dbReference type="Proteomes" id="UP000503162"/>
    </source>
</evidence>
<dbReference type="RefSeq" id="WP_166227616.1">
    <property type="nucleotide sequence ID" value="NZ_CP049989.1"/>
</dbReference>
<sequence>MTPSPTAAFLPASASPWLRLDIRLFRLLHAGRGPAALMGFARALARWSWLPLLALVAWVSLDHRLGPVLALLCLAWAGLVQLAGKRLARRWQAQRPFALGLCPNHLGHGGRAGFPSSHALVMGAVLGALLPHTASGAALAAMAALALGTGWARVHTGAHFPLDVIVGLAMGLAAGLGFGLLLA</sequence>
<dbReference type="Gene3D" id="1.20.144.10">
    <property type="entry name" value="Phosphatidic acid phosphatase type 2/haloperoxidase"/>
    <property type="match status" value="1"/>
</dbReference>
<evidence type="ECO:0000313" key="3">
    <source>
        <dbReference type="EMBL" id="QIM52990.1"/>
    </source>
</evidence>
<dbReference type="KEGG" id="hcz:G9Q37_12985"/>
<keyword evidence="4" id="KW-1185">Reference proteome</keyword>
<keyword evidence="1" id="KW-0472">Membrane</keyword>
<evidence type="ECO:0000259" key="2">
    <source>
        <dbReference type="SMART" id="SM00014"/>
    </source>
</evidence>
<keyword evidence="1" id="KW-1133">Transmembrane helix</keyword>
<reference evidence="3 4" key="1">
    <citation type="submission" date="2020-03" db="EMBL/GenBank/DDBJ databases">
        <title>Hydrogenophaga sp. nov. isolated from cyanobacterial mat.</title>
        <authorList>
            <person name="Thorat V."/>
            <person name="Kirdat K."/>
            <person name="Tiwarekar B."/>
            <person name="Costa E.D."/>
            <person name="Yadav A."/>
        </authorList>
    </citation>
    <scope>NUCLEOTIDE SEQUENCE [LARGE SCALE GENOMIC DNA]</scope>
    <source>
        <strain evidence="3 4">BA0156</strain>
    </source>
</reference>
<dbReference type="AlphaFoldDB" id="A0A6G8IJ29"/>
<accession>A0A6G8IJ29</accession>
<dbReference type="EMBL" id="CP049989">
    <property type="protein sequence ID" value="QIM52990.1"/>
    <property type="molecule type" value="Genomic_DNA"/>
</dbReference>
<proteinExistence type="predicted"/>
<dbReference type="Proteomes" id="UP000503162">
    <property type="component" value="Chromosome"/>
</dbReference>
<gene>
    <name evidence="3" type="ORF">G9Q37_12985</name>
</gene>
<feature type="transmembrane region" description="Helical" evidence="1">
    <location>
        <begin position="119"/>
        <end position="152"/>
    </location>
</feature>
<keyword evidence="1" id="KW-0812">Transmembrane</keyword>
<protein>
    <submittedName>
        <fullName evidence="3">Phosphatase PAP2 family protein</fullName>
    </submittedName>
</protein>
<feature type="transmembrane region" description="Helical" evidence="1">
    <location>
        <begin position="164"/>
        <end position="182"/>
    </location>
</feature>
<feature type="domain" description="Phosphatidic acid phosphatase type 2/haloperoxidase" evidence="2">
    <location>
        <begin position="70"/>
        <end position="179"/>
    </location>
</feature>
<dbReference type="SUPFAM" id="SSF48317">
    <property type="entry name" value="Acid phosphatase/Vanadium-dependent haloperoxidase"/>
    <property type="match status" value="1"/>
</dbReference>
<dbReference type="Pfam" id="PF01569">
    <property type="entry name" value="PAP2"/>
    <property type="match status" value="1"/>
</dbReference>
<dbReference type="InterPro" id="IPR036938">
    <property type="entry name" value="PAP2/HPO_sf"/>
</dbReference>
<evidence type="ECO:0000256" key="1">
    <source>
        <dbReference type="SAM" id="Phobius"/>
    </source>
</evidence>
<organism evidence="3 4">
    <name type="scientific">Hydrogenophaga crocea</name>
    <dbReference type="NCBI Taxonomy" id="2716225"/>
    <lineage>
        <taxon>Bacteria</taxon>
        <taxon>Pseudomonadati</taxon>
        <taxon>Pseudomonadota</taxon>
        <taxon>Betaproteobacteria</taxon>
        <taxon>Burkholderiales</taxon>
        <taxon>Comamonadaceae</taxon>
        <taxon>Hydrogenophaga</taxon>
    </lineage>
</organism>